<evidence type="ECO:0000313" key="2">
    <source>
        <dbReference type="Proteomes" id="UP001140510"/>
    </source>
</evidence>
<comment type="caution">
    <text evidence="1">The sequence shown here is derived from an EMBL/GenBank/DDBJ whole genome shotgun (WGS) entry which is preliminary data.</text>
</comment>
<dbReference type="SUPFAM" id="SSF117281">
    <property type="entry name" value="Kelch motif"/>
    <property type="match status" value="1"/>
</dbReference>
<sequence length="216" mass="24212">MVVLLKMEASHNKDSDVPSVSGGVLWPDDTNKLFYLYGGEYNEVADVQTFTRLWNFDTLSKTWNRTDSSGTQASISWPAFGSGAVSESGVAYYYGGYLNNKTVPKWGSAMPWMLNSLVSFDMNKRTWSNRTYDTTPRAEGILHFIPASAAGMLVYFGGLHTNPNGEVTYDGGQHGLLLGQESMEVNPPEMQWWWQLRPDYNKYRVPDKLVSLIGGK</sequence>
<organism evidence="1 2">
    <name type="scientific">Didymella pomorum</name>
    <dbReference type="NCBI Taxonomy" id="749634"/>
    <lineage>
        <taxon>Eukaryota</taxon>
        <taxon>Fungi</taxon>
        <taxon>Dikarya</taxon>
        <taxon>Ascomycota</taxon>
        <taxon>Pezizomycotina</taxon>
        <taxon>Dothideomycetes</taxon>
        <taxon>Pleosporomycetidae</taxon>
        <taxon>Pleosporales</taxon>
        <taxon>Pleosporineae</taxon>
        <taxon>Didymellaceae</taxon>
        <taxon>Didymella</taxon>
    </lineage>
</organism>
<evidence type="ECO:0000313" key="1">
    <source>
        <dbReference type="EMBL" id="KAJ4399478.1"/>
    </source>
</evidence>
<proteinExistence type="predicted"/>
<dbReference type="Gene3D" id="2.120.10.80">
    <property type="entry name" value="Kelch-type beta propeller"/>
    <property type="match status" value="1"/>
</dbReference>
<protein>
    <submittedName>
        <fullName evidence="1">Uncharacterized protein</fullName>
    </submittedName>
</protein>
<dbReference type="Proteomes" id="UP001140510">
    <property type="component" value="Unassembled WGS sequence"/>
</dbReference>
<keyword evidence="2" id="KW-1185">Reference proteome</keyword>
<gene>
    <name evidence="1" type="ORF">N0V91_009404</name>
</gene>
<accession>A0A9W8Z597</accession>
<dbReference type="OrthoDB" id="10251809at2759"/>
<dbReference type="EMBL" id="JAPEVA010000106">
    <property type="protein sequence ID" value="KAJ4399478.1"/>
    <property type="molecule type" value="Genomic_DNA"/>
</dbReference>
<dbReference type="InterPro" id="IPR015915">
    <property type="entry name" value="Kelch-typ_b-propeller"/>
</dbReference>
<name>A0A9W8Z597_9PLEO</name>
<dbReference type="AlphaFoldDB" id="A0A9W8Z597"/>
<reference evidence="1" key="1">
    <citation type="submission" date="2022-10" db="EMBL/GenBank/DDBJ databases">
        <title>Tapping the CABI collections for fungal endophytes: first genome assemblies for Collariella, Neodidymelliopsis, Ascochyta clinopodiicola, Didymella pomorum, Didymosphaeria variabile, Neocosmospora piperis and Neocucurbitaria cava.</title>
        <authorList>
            <person name="Hill R."/>
        </authorList>
    </citation>
    <scope>NUCLEOTIDE SEQUENCE</scope>
    <source>
        <strain evidence="1">IMI 355091</strain>
    </source>
</reference>